<accession>A0A0V1IBB0</accession>
<dbReference type="Proteomes" id="UP000054632">
    <property type="component" value="Unassembled WGS sequence"/>
</dbReference>
<dbReference type="Proteomes" id="UP000054805">
    <property type="component" value="Unassembled WGS sequence"/>
</dbReference>
<evidence type="ECO:0000313" key="1">
    <source>
        <dbReference type="EMBL" id="KRY66124.1"/>
    </source>
</evidence>
<sequence length="186" mass="20935">LAFFKYRCLDCICICGAPCTQLEQHLDILSEDECKHDLFVDQLPVASRPKNLLAICLLILPKAALTWSKSVFKIVISPLKKNNNAKTYFNNCCKRLLTAFGRLQAITSTAICCNGIIVKFTESLFVFSWLCLKWIIDAARRFSSFLLSVICVSKSAISLHGCDGLKKRKWKSISIELNPVISLNEK</sequence>
<dbReference type="AlphaFoldDB" id="A0A0V1IBB0"/>
<keyword evidence="4" id="KW-1185">Reference proteome</keyword>
<feature type="non-terminal residue" evidence="2">
    <location>
        <position position="1"/>
    </location>
</feature>
<evidence type="ECO:0000313" key="4">
    <source>
        <dbReference type="Proteomes" id="UP000054805"/>
    </source>
</evidence>
<gene>
    <name evidence="1" type="ORF">T4A_9430</name>
    <name evidence="2" type="ORF">T4B_7743</name>
</gene>
<proteinExistence type="predicted"/>
<reference evidence="3 4" key="1">
    <citation type="submission" date="2015-01" db="EMBL/GenBank/DDBJ databases">
        <title>Evolution of Trichinella species and genotypes.</title>
        <authorList>
            <person name="Korhonen P.K."/>
            <person name="Edoardo P."/>
            <person name="Giuseppe L.R."/>
            <person name="Gasser R.B."/>
        </authorList>
    </citation>
    <scope>NUCLEOTIDE SEQUENCE [LARGE SCALE GENOMIC DNA]</scope>
    <source>
        <strain evidence="1">ISS13</strain>
        <strain evidence="2">ISS588</strain>
    </source>
</reference>
<dbReference type="EMBL" id="JYDR01000181">
    <property type="protein sequence ID" value="KRY66124.1"/>
    <property type="molecule type" value="Genomic_DNA"/>
</dbReference>
<evidence type="ECO:0000313" key="3">
    <source>
        <dbReference type="Proteomes" id="UP000054632"/>
    </source>
</evidence>
<organism evidence="2 4">
    <name type="scientific">Trichinella pseudospiralis</name>
    <name type="common">Parasitic roundworm</name>
    <dbReference type="NCBI Taxonomy" id="6337"/>
    <lineage>
        <taxon>Eukaryota</taxon>
        <taxon>Metazoa</taxon>
        <taxon>Ecdysozoa</taxon>
        <taxon>Nematoda</taxon>
        <taxon>Enoplea</taxon>
        <taxon>Dorylaimia</taxon>
        <taxon>Trichinellida</taxon>
        <taxon>Trichinellidae</taxon>
        <taxon>Trichinella</taxon>
    </lineage>
</organism>
<comment type="caution">
    <text evidence="2">The sequence shown here is derived from an EMBL/GenBank/DDBJ whole genome shotgun (WGS) entry which is preliminary data.</text>
</comment>
<dbReference type="EMBL" id="JYDS01000254">
    <property type="protein sequence ID" value="KRZ20074.1"/>
    <property type="molecule type" value="Genomic_DNA"/>
</dbReference>
<protein>
    <submittedName>
        <fullName evidence="2">Uncharacterized protein</fullName>
    </submittedName>
</protein>
<name>A0A0V1IBB0_TRIPS</name>
<evidence type="ECO:0000313" key="2">
    <source>
        <dbReference type="EMBL" id="KRZ20074.1"/>
    </source>
</evidence>